<dbReference type="OrthoDB" id="5598395at2759"/>
<protein>
    <submittedName>
        <fullName evidence="3">Uncharacterized protein</fullName>
    </submittedName>
</protein>
<feature type="compositionally biased region" description="Basic and acidic residues" evidence="2">
    <location>
        <begin position="1"/>
        <end position="12"/>
    </location>
</feature>
<comment type="caution">
    <text evidence="3">The sequence shown here is derived from an EMBL/GenBank/DDBJ whole genome shotgun (WGS) entry which is preliminary data.</text>
</comment>
<name>A0A9W8E360_9FUNG</name>
<organism evidence="3 4">
    <name type="scientific">Tieghemiomyces parasiticus</name>
    <dbReference type="NCBI Taxonomy" id="78921"/>
    <lineage>
        <taxon>Eukaryota</taxon>
        <taxon>Fungi</taxon>
        <taxon>Fungi incertae sedis</taxon>
        <taxon>Zoopagomycota</taxon>
        <taxon>Kickxellomycotina</taxon>
        <taxon>Dimargaritomycetes</taxon>
        <taxon>Dimargaritales</taxon>
        <taxon>Dimargaritaceae</taxon>
        <taxon>Tieghemiomyces</taxon>
    </lineage>
</organism>
<accession>A0A9W8E360</accession>
<sequence>MEERLKLWREQKSGQTKLTSGRTADKKPMAAAISKIGRPTLQPKNQTARPMPGNPVMGKPADKVTKPADTSAMTKRITELNHTVQHQQTRIQGLEAELQRLTDTLVPRADLEDLAAAHSQLQAEFADTNDLLAECRLALEATLGDPADDADTPTAAELQAVITEQAQRIEDLESQVLQASWHPTTGGSPVVPELGSRKRGYDELQSALEETLEENERLYKRVATLESYLQTTSGAGDALADEVRDVRLTDSFISDPFQRPVSAASVASDASQTTVSPTLLLPPDSARNEIETFKKQLERIRAQAGIGSKPASPSIP</sequence>
<feature type="coiled-coil region" evidence="1">
    <location>
        <begin position="201"/>
        <end position="228"/>
    </location>
</feature>
<gene>
    <name evidence="3" type="ORF">IWQ60_000041</name>
</gene>
<dbReference type="AlphaFoldDB" id="A0A9W8E360"/>
<evidence type="ECO:0000313" key="4">
    <source>
        <dbReference type="Proteomes" id="UP001150569"/>
    </source>
</evidence>
<evidence type="ECO:0000313" key="3">
    <source>
        <dbReference type="EMBL" id="KAJ1930757.1"/>
    </source>
</evidence>
<feature type="region of interest" description="Disordered" evidence="2">
    <location>
        <begin position="1"/>
        <end position="71"/>
    </location>
</feature>
<dbReference type="EMBL" id="JANBPT010000001">
    <property type="protein sequence ID" value="KAJ1930757.1"/>
    <property type="molecule type" value="Genomic_DNA"/>
</dbReference>
<evidence type="ECO:0000256" key="1">
    <source>
        <dbReference type="SAM" id="Coils"/>
    </source>
</evidence>
<reference evidence="3" key="1">
    <citation type="submission" date="2022-07" db="EMBL/GenBank/DDBJ databases">
        <title>Phylogenomic reconstructions and comparative analyses of Kickxellomycotina fungi.</title>
        <authorList>
            <person name="Reynolds N.K."/>
            <person name="Stajich J.E."/>
            <person name="Barry K."/>
            <person name="Grigoriev I.V."/>
            <person name="Crous P."/>
            <person name="Smith M.E."/>
        </authorList>
    </citation>
    <scope>NUCLEOTIDE SEQUENCE</scope>
    <source>
        <strain evidence="3">RSA 861</strain>
    </source>
</reference>
<feature type="compositionally biased region" description="Polar residues" evidence="2">
    <location>
        <begin position="13"/>
        <end position="22"/>
    </location>
</feature>
<keyword evidence="4" id="KW-1185">Reference proteome</keyword>
<dbReference type="Proteomes" id="UP001150569">
    <property type="component" value="Unassembled WGS sequence"/>
</dbReference>
<keyword evidence="1" id="KW-0175">Coiled coil</keyword>
<proteinExistence type="predicted"/>
<feature type="coiled-coil region" evidence="1">
    <location>
        <begin position="77"/>
        <end position="104"/>
    </location>
</feature>
<evidence type="ECO:0000256" key="2">
    <source>
        <dbReference type="SAM" id="MobiDB-lite"/>
    </source>
</evidence>